<feature type="chain" id="PRO_5041983586" evidence="1">
    <location>
        <begin position="20"/>
        <end position="78"/>
    </location>
</feature>
<dbReference type="AlphaFoldDB" id="A0AAE0JP56"/>
<reference evidence="2" key="1">
    <citation type="journal article" date="2023" name="Mol. Phylogenet. Evol.">
        <title>Genome-scale phylogeny and comparative genomics of the fungal order Sordariales.</title>
        <authorList>
            <person name="Hensen N."/>
            <person name="Bonometti L."/>
            <person name="Westerberg I."/>
            <person name="Brannstrom I.O."/>
            <person name="Guillou S."/>
            <person name="Cros-Aarteil S."/>
            <person name="Calhoun S."/>
            <person name="Haridas S."/>
            <person name="Kuo A."/>
            <person name="Mondo S."/>
            <person name="Pangilinan J."/>
            <person name="Riley R."/>
            <person name="LaButti K."/>
            <person name="Andreopoulos B."/>
            <person name="Lipzen A."/>
            <person name="Chen C."/>
            <person name="Yan M."/>
            <person name="Daum C."/>
            <person name="Ng V."/>
            <person name="Clum A."/>
            <person name="Steindorff A."/>
            <person name="Ohm R.A."/>
            <person name="Martin F."/>
            <person name="Silar P."/>
            <person name="Natvig D.O."/>
            <person name="Lalanne C."/>
            <person name="Gautier V."/>
            <person name="Ament-Velasquez S.L."/>
            <person name="Kruys A."/>
            <person name="Hutchinson M.I."/>
            <person name="Powell A.J."/>
            <person name="Barry K."/>
            <person name="Miller A.N."/>
            <person name="Grigoriev I.V."/>
            <person name="Debuchy R."/>
            <person name="Gladieux P."/>
            <person name="Hiltunen Thoren M."/>
            <person name="Johannesson H."/>
        </authorList>
    </citation>
    <scope>NUCLEOTIDE SEQUENCE</scope>
    <source>
        <strain evidence="2">CBS 560.94</strain>
    </source>
</reference>
<evidence type="ECO:0000256" key="1">
    <source>
        <dbReference type="SAM" id="SignalP"/>
    </source>
</evidence>
<feature type="signal peptide" evidence="1">
    <location>
        <begin position="1"/>
        <end position="19"/>
    </location>
</feature>
<dbReference type="EMBL" id="JAUEPP010000001">
    <property type="protein sequence ID" value="KAK3355151.1"/>
    <property type="molecule type" value="Genomic_DNA"/>
</dbReference>
<keyword evidence="1" id="KW-0732">Signal</keyword>
<dbReference type="RefSeq" id="XP_062686529.1">
    <property type="nucleotide sequence ID" value="XM_062826030.1"/>
</dbReference>
<dbReference type="Proteomes" id="UP001278500">
    <property type="component" value="Unassembled WGS sequence"/>
</dbReference>
<gene>
    <name evidence="2" type="ORF">B0H65DRAFT_450950</name>
</gene>
<sequence length="78" mass="8822">MPWMLGHSTVCLHVSPTLSLTIGEMKHGKEEKHREFQSLVRKAVHSKVSLIKSERRVVGGLTALGKPSHPSWRHWCSL</sequence>
<reference evidence="2" key="2">
    <citation type="submission" date="2023-06" db="EMBL/GenBank/DDBJ databases">
        <authorList>
            <consortium name="Lawrence Berkeley National Laboratory"/>
            <person name="Haridas S."/>
            <person name="Hensen N."/>
            <person name="Bonometti L."/>
            <person name="Westerberg I."/>
            <person name="Brannstrom I.O."/>
            <person name="Guillou S."/>
            <person name="Cros-Aarteil S."/>
            <person name="Calhoun S."/>
            <person name="Kuo A."/>
            <person name="Mondo S."/>
            <person name="Pangilinan J."/>
            <person name="Riley R."/>
            <person name="Labutti K."/>
            <person name="Andreopoulos B."/>
            <person name="Lipzen A."/>
            <person name="Chen C."/>
            <person name="Yanf M."/>
            <person name="Daum C."/>
            <person name="Ng V."/>
            <person name="Clum A."/>
            <person name="Steindorff A."/>
            <person name="Ohm R."/>
            <person name="Martin F."/>
            <person name="Silar P."/>
            <person name="Natvig D."/>
            <person name="Lalanne C."/>
            <person name="Gautier V."/>
            <person name="Ament-Velasquez S.L."/>
            <person name="Kruys A."/>
            <person name="Hutchinson M.I."/>
            <person name="Powell A.J."/>
            <person name="Barry K."/>
            <person name="Miller A.N."/>
            <person name="Grigoriev I.V."/>
            <person name="Debuchy R."/>
            <person name="Gladieux P."/>
            <person name="Thoren M.H."/>
            <person name="Johannesson H."/>
        </authorList>
    </citation>
    <scope>NUCLEOTIDE SEQUENCE</scope>
    <source>
        <strain evidence="2">CBS 560.94</strain>
    </source>
</reference>
<proteinExistence type="predicted"/>
<organism evidence="2 3">
    <name type="scientific">Neurospora tetraspora</name>
    <dbReference type="NCBI Taxonomy" id="94610"/>
    <lineage>
        <taxon>Eukaryota</taxon>
        <taxon>Fungi</taxon>
        <taxon>Dikarya</taxon>
        <taxon>Ascomycota</taxon>
        <taxon>Pezizomycotina</taxon>
        <taxon>Sordariomycetes</taxon>
        <taxon>Sordariomycetidae</taxon>
        <taxon>Sordariales</taxon>
        <taxon>Sordariaceae</taxon>
        <taxon>Neurospora</taxon>
    </lineage>
</organism>
<name>A0AAE0JP56_9PEZI</name>
<evidence type="ECO:0000313" key="3">
    <source>
        <dbReference type="Proteomes" id="UP001278500"/>
    </source>
</evidence>
<comment type="caution">
    <text evidence="2">The sequence shown here is derived from an EMBL/GenBank/DDBJ whole genome shotgun (WGS) entry which is preliminary data.</text>
</comment>
<evidence type="ECO:0000313" key="2">
    <source>
        <dbReference type="EMBL" id="KAK3355151.1"/>
    </source>
</evidence>
<protein>
    <submittedName>
        <fullName evidence="2">Uncharacterized protein</fullName>
    </submittedName>
</protein>
<accession>A0AAE0JP56</accession>
<dbReference type="GeneID" id="87863184"/>
<keyword evidence="3" id="KW-1185">Reference proteome</keyword>